<dbReference type="Pfam" id="PF02931">
    <property type="entry name" value="Neur_chan_LBD"/>
    <property type="match status" value="1"/>
</dbReference>
<keyword evidence="3 5" id="KW-1133">Transmembrane helix</keyword>
<accession>A0A7I8V8S1</accession>
<dbReference type="InterPro" id="IPR006201">
    <property type="entry name" value="Neur_channel"/>
</dbReference>
<evidence type="ECO:0000256" key="4">
    <source>
        <dbReference type="ARBA" id="ARBA00023136"/>
    </source>
</evidence>
<feature type="domain" description="Neurotransmitter-gated ion-channel ligand-binding" evidence="6">
    <location>
        <begin position="29"/>
        <end position="235"/>
    </location>
</feature>
<dbReference type="CDD" id="cd19051">
    <property type="entry name" value="LGIC_TM_cation"/>
    <property type="match status" value="1"/>
</dbReference>
<comment type="similarity">
    <text evidence="5">Belongs to the ligand-gated ion channel (TC 1.A.9) family.</text>
</comment>
<dbReference type="FunFam" id="2.70.170.10:FF:000028">
    <property type="entry name" value="AcetylCholine Receptor"/>
    <property type="match status" value="1"/>
</dbReference>
<dbReference type="SUPFAM" id="SSF90112">
    <property type="entry name" value="Neurotransmitter-gated ion-channel transmembrane pore"/>
    <property type="match status" value="1"/>
</dbReference>
<evidence type="ECO:0000256" key="5">
    <source>
        <dbReference type="RuleBase" id="RU000687"/>
    </source>
</evidence>
<feature type="transmembrane region" description="Helical" evidence="5">
    <location>
        <begin position="238"/>
        <end position="259"/>
    </location>
</feature>
<keyword evidence="5" id="KW-0406">Ion transport</keyword>
<dbReference type="GO" id="GO:0005230">
    <property type="term" value="F:extracellular ligand-gated monoatomic ion channel activity"/>
    <property type="evidence" value="ECO:0007669"/>
    <property type="project" value="InterPro"/>
</dbReference>
<keyword evidence="2 5" id="KW-0812">Transmembrane</keyword>
<sequence>MLILSQLLMALITYPCLLRSAATRNLSDEERLLINLFKDYNPSARPVIDSANTVTVDIQFSLMHIKDLDVRSQVFTTTGLLIVEWIDERLVWNSTKFNNASDMIVEADRLWRPEFAVINGAEKLYEDYKAFRASISSIGQVHWEPGGVFKTMCEIDITYYPFDEQVCALVFGAWSYHTSKMNLTTSTSVVNLDSYKTNGEWEIFTTSAVRNEFNYECCPNEKFSNVEFKVYLRRRHTFYVLNVILPSIMTSVLLLSVFFCTPNQKVQIGVVVLLSFRIFLLNVAGNIPKTSDHIPLLGIYLTVTMAITTLSMVLTVFVLNLHYISDRPVPSWAKTLIIDYMGRCMCMSSYKKDKRRSTVNGITLEKIGERIARHTMEEEGFIKDSEEDFSADWKRMAEVFDRLFFWFFLTAILITTLILFHPLTKACMKLNCATTKT</sequence>
<dbReference type="PANTHER" id="PTHR18945">
    <property type="entry name" value="NEUROTRANSMITTER GATED ION CHANNEL"/>
    <property type="match status" value="1"/>
</dbReference>
<keyword evidence="5" id="KW-0407">Ion channel</keyword>
<dbReference type="InterPro" id="IPR006029">
    <property type="entry name" value="Neurotrans-gated_channel_TM"/>
</dbReference>
<dbReference type="InterPro" id="IPR036734">
    <property type="entry name" value="Neur_chan_lig-bd_sf"/>
</dbReference>
<evidence type="ECO:0000259" key="6">
    <source>
        <dbReference type="Pfam" id="PF02931"/>
    </source>
</evidence>
<dbReference type="GO" id="GO:0016020">
    <property type="term" value="C:membrane"/>
    <property type="evidence" value="ECO:0007669"/>
    <property type="project" value="UniProtKB-SubCell"/>
</dbReference>
<feature type="transmembrane region" description="Helical" evidence="5">
    <location>
        <begin position="403"/>
        <end position="423"/>
    </location>
</feature>
<feature type="transmembrane region" description="Helical" evidence="5">
    <location>
        <begin position="266"/>
        <end position="285"/>
    </location>
</feature>
<dbReference type="SUPFAM" id="SSF63712">
    <property type="entry name" value="Nicotinic receptor ligand binding domain-like"/>
    <property type="match status" value="1"/>
</dbReference>
<gene>
    <name evidence="8" type="ORF">DGYR_LOCUS1796</name>
</gene>
<dbReference type="Pfam" id="PF02932">
    <property type="entry name" value="Neur_chan_memb"/>
    <property type="match status" value="1"/>
</dbReference>
<feature type="transmembrane region" description="Helical" evidence="5">
    <location>
        <begin position="297"/>
        <end position="319"/>
    </location>
</feature>
<evidence type="ECO:0000256" key="2">
    <source>
        <dbReference type="ARBA" id="ARBA00022692"/>
    </source>
</evidence>
<evidence type="ECO:0000256" key="3">
    <source>
        <dbReference type="ARBA" id="ARBA00022989"/>
    </source>
</evidence>
<protein>
    <submittedName>
        <fullName evidence="8">DgyrCDS1922</fullName>
    </submittedName>
</protein>
<dbReference type="PROSITE" id="PS00236">
    <property type="entry name" value="NEUROTR_ION_CHANNEL"/>
    <property type="match status" value="1"/>
</dbReference>
<dbReference type="Gene3D" id="1.20.58.390">
    <property type="entry name" value="Neurotransmitter-gated ion-channel transmembrane domain"/>
    <property type="match status" value="1"/>
</dbReference>
<evidence type="ECO:0000313" key="9">
    <source>
        <dbReference type="Proteomes" id="UP000549394"/>
    </source>
</evidence>
<keyword evidence="5" id="KW-0813">Transport</keyword>
<keyword evidence="9" id="KW-1185">Reference proteome</keyword>
<evidence type="ECO:0000259" key="7">
    <source>
        <dbReference type="Pfam" id="PF02932"/>
    </source>
</evidence>
<reference evidence="8 9" key="1">
    <citation type="submission" date="2020-08" db="EMBL/GenBank/DDBJ databases">
        <authorList>
            <person name="Hejnol A."/>
        </authorList>
    </citation>
    <scope>NUCLEOTIDE SEQUENCE [LARGE SCALE GENOMIC DNA]</scope>
</reference>
<keyword evidence="4 5" id="KW-0472">Membrane</keyword>
<evidence type="ECO:0000313" key="8">
    <source>
        <dbReference type="EMBL" id="CAD5112702.1"/>
    </source>
</evidence>
<name>A0A7I8V8S1_9ANNE</name>
<dbReference type="EMBL" id="CAJFCJ010000002">
    <property type="protein sequence ID" value="CAD5112702.1"/>
    <property type="molecule type" value="Genomic_DNA"/>
</dbReference>
<dbReference type="AlphaFoldDB" id="A0A7I8V8S1"/>
<evidence type="ECO:0000256" key="1">
    <source>
        <dbReference type="ARBA" id="ARBA00004141"/>
    </source>
</evidence>
<dbReference type="InterPro" id="IPR006202">
    <property type="entry name" value="Neur_chan_lig-bd"/>
</dbReference>
<dbReference type="InterPro" id="IPR036719">
    <property type="entry name" value="Neuro-gated_channel_TM_sf"/>
</dbReference>
<comment type="caution">
    <text evidence="8">The sequence shown here is derived from an EMBL/GenBank/DDBJ whole genome shotgun (WGS) entry which is preliminary data.</text>
</comment>
<dbReference type="PRINTS" id="PR00252">
    <property type="entry name" value="NRIONCHANNEL"/>
</dbReference>
<keyword evidence="5" id="KW-0732">Signal</keyword>
<dbReference type="InterPro" id="IPR038050">
    <property type="entry name" value="Neuro_actylchol_rec"/>
</dbReference>
<feature type="signal peptide" evidence="5">
    <location>
        <begin position="1"/>
        <end position="23"/>
    </location>
</feature>
<organism evidence="8 9">
    <name type="scientific">Dimorphilus gyrociliatus</name>
    <dbReference type="NCBI Taxonomy" id="2664684"/>
    <lineage>
        <taxon>Eukaryota</taxon>
        <taxon>Metazoa</taxon>
        <taxon>Spiralia</taxon>
        <taxon>Lophotrochozoa</taxon>
        <taxon>Annelida</taxon>
        <taxon>Polychaeta</taxon>
        <taxon>Polychaeta incertae sedis</taxon>
        <taxon>Dinophilidae</taxon>
        <taxon>Dimorphilus</taxon>
    </lineage>
</organism>
<dbReference type="OrthoDB" id="6270741at2759"/>
<dbReference type="InterPro" id="IPR018000">
    <property type="entry name" value="Neurotransmitter_ion_chnl_CS"/>
</dbReference>
<dbReference type="Proteomes" id="UP000549394">
    <property type="component" value="Unassembled WGS sequence"/>
</dbReference>
<feature type="domain" description="Neurotransmitter-gated ion-channel transmembrane" evidence="7">
    <location>
        <begin position="243"/>
        <end position="358"/>
    </location>
</feature>
<proteinExistence type="inferred from homology"/>
<dbReference type="GO" id="GO:0004888">
    <property type="term" value="F:transmembrane signaling receptor activity"/>
    <property type="evidence" value="ECO:0007669"/>
    <property type="project" value="InterPro"/>
</dbReference>
<feature type="chain" id="PRO_5029932903" evidence="5">
    <location>
        <begin position="24"/>
        <end position="437"/>
    </location>
</feature>
<dbReference type="Gene3D" id="2.70.170.10">
    <property type="entry name" value="Neurotransmitter-gated ion-channel ligand-binding domain"/>
    <property type="match status" value="1"/>
</dbReference>
<dbReference type="CDD" id="cd18989">
    <property type="entry name" value="LGIC_ECD_cation"/>
    <property type="match status" value="1"/>
</dbReference>
<comment type="subcellular location">
    <subcellularLocation>
        <location evidence="1">Membrane</location>
        <topology evidence="1">Multi-pass membrane protein</topology>
    </subcellularLocation>
</comment>